<dbReference type="Proteomes" id="UP001529510">
    <property type="component" value="Unassembled WGS sequence"/>
</dbReference>
<name>A0ABD0NX55_CIRMR</name>
<dbReference type="EMBL" id="JAMKFB020000019">
    <property type="protein sequence ID" value="KAL0165561.1"/>
    <property type="molecule type" value="Genomic_DNA"/>
</dbReference>
<feature type="region of interest" description="Disordered" evidence="1">
    <location>
        <begin position="1"/>
        <end position="27"/>
    </location>
</feature>
<feature type="non-terminal residue" evidence="2">
    <location>
        <position position="1"/>
    </location>
</feature>
<organism evidence="2 3">
    <name type="scientific">Cirrhinus mrigala</name>
    <name type="common">Mrigala</name>
    <dbReference type="NCBI Taxonomy" id="683832"/>
    <lineage>
        <taxon>Eukaryota</taxon>
        <taxon>Metazoa</taxon>
        <taxon>Chordata</taxon>
        <taxon>Craniata</taxon>
        <taxon>Vertebrata</taxon>
        <taxon>Euteleostomi</taxon>
        <taxon>Actinopterygii</taxon>
        <taxon>Neopterygii</taxon>
        <taxon>Teleostei</taxon>
        <taxon>Ostariophysi</taxon>
        <taxon>Cypriniformes</taxon>
        <taxon>Cyprinidae</taxon>
        <taxon>Labeoninae</taxon>
        <taxon>Labeonini</taxon>
        <taxon>Cirrhinus</taxon>
    </lineage>
</organism>
<feature type="non-terminal residue" evidence="2">
    <location>
        <position position="56"/>
    </location>
</feature>
<evidence type="ECO:0000256" key="1">
    <source>
        <dbReference type="SAM" id="MobiDB-lite"/>
    </source>
</evidence>
<gene>
    <name evidence="2" type="ORF">M9458_037405</name>
</gene>
<protein>
    <submittedName>
        <fullName evidence="2">Uncharacterized protein</fullName>
    </submittedName>
</protein>
<accession>A0ABD0NX55</accession>
<keyword evidence="3" id="KW-1185">Reference proteome</keyword>
<feature type="compositionally biased region" description="Polar residues" evidence="1">
    <location>
        <begin position="9"/>
        <end position="21"/>
    </location>
</feature>
<proteinExistence type="predicted"/>
<reference evidence="2 3" key="1">
    <citation type="submission" date="2024-05" db="EMBL/GenBank/DDBJ databases">
        <title>Genome sequencing and assembly of Indian major carp, Cirrhinus mrigala (Hamilton, 1822).</title>
        <authorList>
            <person name="Mohindra V."/>
            <person name="Chowdhury L.M."/>
            <person name="Lal K."/>
            <person name="Jena J.K."/>
        </authorList>
    </citation>
    <scope>NUCLEOTIDE SEQUENCE [LARGE SCALE GENOMIC DNA]</scope>
    <source>
        <strain evidence="2">CM1030</strain>
        <tissue evidence="2">Blood</tissue>
    </source>
</reference>
<comment type="caution">
    <text evidence="2">The sequence shown here is derived from an EMBL/GenBank/DDBJ whole genome shotgun (WGS) entry which is preliminary data.</text>
</comment>
<dbReference type="AlphaFoldDB" id="A0ABD0NX55"/>
<evidence type="ECO:0000313" key="3">
    <source>
        <dbReference type="Proteomes" id="UP001529510"/>
    </source>
</evidence>
<sequence>PRLHAQRKFAQSQPNSPSTTPVKMADPSLPTPLTHITFLSRRKPKTEDFLTFICLR</sequence>
<evidence type="ECO:0000313" key="2">
    <source>
        <dbReference type="EMBL" id="KAL0165561.1"/>
    </source>
</evidence>